<dbReference type="Proteomes" id="UP000189933">
    <property type="component" value="Unassembled WGS sequence"/>
</dbReference>
<dbReference type="PIRSF" id="PIRSF006230">
    <property type="entry name" value="MG442"/>
    <property type="match status" value="1"/>
</dbReference>
<dbReference type="RefSeq" id="WP_078665527.1">
    <property type="nucleotide sequence ID" value="NZ_FUXM01000014.1"/>
</dbReference>
<keyword evidence="4" id="KW-0963">Cytoplasm</keyword>
<dbReference type="GO" id="GO:0003924">
    <property type="term" value="F:GTPase activity"/>
    <property type="evidence" value="ECO:0007669"/>
    <property type="project" value="TreeGrafter"/>
</dbReference>
<evidence type="ECO:0000256" key="1">
    <source>
        <dbReference type="ARBA" id="ARBA00014898"/>
    </source>
</evidence>
<dbReference type="Gene3D" id="1.10.1580.10">
    <property type="match status" value="1"/>
</dbReference>
<keyword evidence="8" id="KW-1185">Reference proteome</keyword>
<evidence type="ECO:0000313" key="8">
    <source>
        <dbReference type="Proteomes" id="UP000189933"/>
    </source>
</evidence>
<dbReference type="InterPro" id="IPR019991">
    <property type="entry name" value="GTP-bd_ribosome_bgen"/>
</dbReference>
<dbReference type="InterPro" id="IPR006073">
    <property type="entry name" value="GTP-bd"/>
</dbReference>
<feature type="binding site" evidence="5">
    <location>
        <begin position="133"/>
        <end position="138"/>
    </location>
    <ligand>
        <name>GTP</name>
        <dbReference type="ChEBI" id="CHEBI:37565"/>
    </ligand>
</feature>
<dbReference type="GO" id="GO:0005525">
    <property type="term" value="F:GTP binding"/>
    <property type="evidence" value="ECO:0007669"/>
    <property type="project" value="UniProtKB-KW"/>
</dbReference>
<dbReference type="GO" id="GO:0006412">
    <property type="term" value="P:translation"/>
    <property type="evidence" value="ECO:0007669"/>
    <property type="project" value="TreeGrafter"/>
</dbReference>
<dbReference type="PROSITE" id="PS51721">
    <property type="entry name" value="G_CP"/>
    <property type="match status" value="1"/>
</dbReference>
<dbReference type="InterPro" id="IPR030378">
    <property type="entry name" value="G_CP_dom"/>
</dbReference>
<dbReference type="Gene3D" id="3.40.50.300">
    <property type="entry name" value="P-loop containing nucleotide triphosphate hydrolases"/>
    <property type="match status" value="1"/>
</dbReference>
<reference evidence="8" key="1">
    <citation type="submission" date="2017-02" db="EMBL/GenBank/DDBJ databases">
        <authorList>
            <person name="Varghese N."/>
            <person name="Submissions S."/>
        </authorList>
    </citation>
    <scope>NUCLEOTIDE SEQUENCE [LARGE SCALE GENOMIC DNA]</scope>
    <source>
        <strain evidence="8">DSM 16521</strain>
    </source>
</reference>
<dbReference type="Pfam" id="PF01926">
    <property type="entry name" value="MMR_HSR1"/>
    <property type="match status" value="1"/>
</dbReference>
<dbReference type="GO" id="GO:0005737">
    <property type="term" value="C:cytoplasm"/>
    <property type="evidence" value="ECO:0007669"/>
    <property type="project" value="UniProtKB-SubCell"/>
</dbReference>
<keyword evidence="2 4" id="KW-0547">Nucleotide-binding</keyword>
<feature type="binding site" evidence="5">
    <location>
        <position position="177"/>
    </location>
    <ligand>
        <name>GTP</name>
        <dbReference type="ChEBI" id="CHEBI:37565"/>
    </ligand>
</feature>
<dbReference type="InterPro" id="IPR023179">
    <property type="entry name" value="GTP-bd_ortho_bundle_sf"/>
</dbReference>
<organism evidence="7 8">
    <name type="scientific">Carboxydocella sporoproducens DSM 16521</name>
    <dbReference type="NCBI Taxonomy" id="1121270"/>
    <lineage>
        <taxon>Bacteria</taxon>
        <taxon>Bacillati</taxon>
        <taxon>Bacillota</taxon>
        <taxon>Clostridia</taxon>
        <taxon>Eubacteriales</taxon>
        <taxon>Clostridiales Family XVI. Incertae Sedis</taxon>
        <taxon>Carboxydocella</taxon>
    </lineage>
</organism>
<feature type="binding site" evidence="5">
    <location>
        <begin position="58"/>
        <end position="61"/>
    </location>
    <ligand>
        <name>GTP</name>
        <dbReference type="ChEBI" id="CHEBI:37565"/>
    </ligand>
</feature>
<evidence type="ECO:0000256" key="4">
    <source>
        <dbReference type="PIRNR" id="PIRNR006230"/>
    </source>
</evidence>
<accession>A0A1T4PXX2</accession>
<name>A0A1T4PXX2_9FIRM</name>
<dbReference type="NCBIfam" id="TIGR03596">
    <property type="entry name" value="GTPase_YlqF"/>
    <property type="match status" value="1"/>
</dbReference>
<dbReference type="OrthoDB" id="9779790at2"/>
<dbReference type="InterPro" id="IPR027417">
    <property type="entry name" value="P-loop_NTPase"/>
</dbReference>
<evidence type="ECO:0000259" key="6">
    <source>
        <dbReference type="PROSITE" id="PS51721"/>
    </source>
</evidence>
<dbReference type="CDD" id="cd01856">
    <property type="entry name" value="YlqF"/>
    <property type="match status" value="1"/>
</dbReference>
<dbReference type="FunFam" id="3.40.50.300:FF:000590">
    <property type="entry name" value="Ribosome biogenesis GTPase A"/>
    <property type="match status" value="1"/>
</dbReference>
<dbReference type="AlphaFoldDB" id="A0A1T4PXX2"/>
<dbReference type="EMBL" id="FUXM01000014">
    <property type="protein sequence ID" value="SJZ96339.1"/>
    <property type="molecule type" value="Genomic_DNA"/>
</dbReference>
<evidence type="ECO:0000256" key="2">
    <source>
        <dbReference type="ARBA" id="ARBA00022741"/>
    </source>
</evidence>
<evidence type="ECO:0000256" key="3">
    <source>
        <dbReference type="ARBA" id="ARBA00023134"/>
    </source>
</evidence>
<evidence type="ECO:0000256" key="5">
    <source>
        <dbReference type="PIRSR" id="PIRSR006230-1"/>
    </source>
</evidence>
<evidence type="ECO:0000313" key="7">
    <source>
        <dbReference type="EMBL" id="SJZ96339.1"/>
    </source>
</evidence>
<dbReference type="InterPro" id="IPR016478">
    <property type="entry name" value="GTPase_MTG1"/>
</dbReference>
<dbReference type="PANTHER" id="PTHR45782:SF4">
    <property type="entry name" value="MITOCHONDRIAL RIBOSOME-ASSOCIATED GTPASE 1"/>
    <property type="match status" value="1"/>
</dbReference>
<proteinExistence type="inferred from homology"/>
<feature type="domain" description="CP-type G" evidence="6">
    <location>
        <begin position="14"/>
        <end position="181"/>
    </location>
</feature>
<comment type="subcellular location">
    <subcellularLocation>
        <location evidence="4">Cytoplasm</location>
    </subcellularLocation>
</comment>
<dbReference type="PANTHER" id="PTHR45782">
    <property type="entry name" value="MITOCHONDRIAL RIBOSOME-ASSOCIATED GTPASE 1"/>
    <property type="match status" value="1"/>
</dbReference>
<protein>
    <recommendedName>
        <fullName evidence="1 4">Ribosome biogenesis GTPase A</fullName>
    </recommendedName>
</protein>
<gene>
    <name evidence="7" type="ORF">SAMN02745885_01459</name>
</gene>
<keyword evidence="3 4" id="KW-0342">GTP-binding</keyword>
<comment type="function">
    <text evidence="4">Required for a late step of 50S ribosomal subunit assembly. Has GTPase activity.</text>
</comment>
<comment type="similarity">
    <text evidence="4">Belongs to the TRAFAC class YlqF/YawG GTPase family. MTG1 subfamily.</text>
</comment>
<dbReference type="SUPFAM" id="SSF52540">
    <property type="entry name" value="P-loop containing nucleoside triphosphate hydrolases"/>
    <property type="match status" value="1"/>
</dbReference>
<sequence>MTIHWYPGHMAKAKNLLKETLKIIDVIIELVDARIPSSSRNPDFDILFGTKPRLMLLNKKDLADDVQTRRWLEYLNKSREKKQRAIAINTMNKEGYNEIVPALKDLAAEKLEALKAKGYRHRPIRVMVVGIPNVGKSSFINKLVGKTIAKTGDRPGVTRGQQWIRIHKDIELLDTPGLLWPKFADPEVGIKLAATGAIKEEILPIEDVVLWIIQWFLVHKPEALKERYKLTELSYDPYEILLAIGRKRGFLLAGGKVETQRTATVILDEFQKGKIAKVTFDFIF</sequence>